<dbReference type="CDD" id="cd19499">
    <property type="entry name" value="RecA-like_ClpB_Hsp104-like"/>
    <property type="match status" value="1"/>
</dbReference>
<evidence type="ECO:0000313" key="6">
    <source>
        <dbReference type="EMBL" id="KMQ85624.1"/>
    </source>
</evidence>
<feature type="compositionally biased region" description="Polar residues" evidence="4">
    <location>
        <begin position="220"/>
        <end position="232"/>
    </location>
</feature>
<dbReference type="PROSITE" id="PS50297">
    <property type="entry name" value="ANK_REP_REGION"/>
    <property type="match status" value="2"/>
</dbReference>
<dbReference type="AlphaFoldDB" id="A0A0J7K5V1"/>
<dbReference type="SUPFAM" id="SSF52540">
    <property type="entry name" value="P-loop containing nucleoside triphosphate hydrolases"/>
    <property type="match status" value="1"/>
</dbReference>
<dbReference type="GO" id="GO:0034605">
    <property type="term" value="P:cellular response to heat"/>
    <property type="evidence" value="ECO:0007669"/>
    <property type="project" value="TreeGrafter"/>
</dbReference>
<evidence type="ECO:0000259" key="5">
    <source>
        <dbReference type="SMART" id="SM00382"/>
    </source>
</evidence>
<feature type="non-terminal residue" evidence="6">
    <location>
        <position position="666"/>
    </location>
</feature>
<dbReference type="InterPro" id="IPR036770">
    <property type="entry name" value="Ankyrin_rpt-contain_sf"/>
</dbReference>
<dbReference type="SUPFAM" id="SSF48403">
    <property type="entry name" value="Ankyrin repeat"/>
    <property type="match status" value="1"/>
</dbReference>
<evidence type="ECO:0000256" key="2">
    <source>
        <dbReference type="ARBA" id="ARBA00022840"/>
    </source>
</evidence>
<dbReference type="Pfam" id="PF07724">
    <property type="entry name" value="AAA_2"/>
    <property type="match status" value="1"/>
</dbReference>
<dbReference type="InterPro" id="IPR004875">
    <property type="entry name" value="DDE_SF_endonuclease_dom"/>
</dbReference>
<evidence type="ECO:0000256" key="1">
    <source>
        <dbReference type="ARBA" id="ARBA00022741"/>
    </source>
</evidence>
<evidence type="ECO:0000256" key="4">
    <source>
        <dbReference type="SAM" id="MobiDB-lite"/>
    </source>
</evidence>
<dbReference type="GO" id="GO:0005524">
    <property type="term" value="F:ATP binding"/>
    <property type="evidence" value="ECO:0007669"/>
    <property type="project" value="UniProtKB-KW"/>
</dbReference>
<gene>
    <name evidence="6" type="ORF">RF55_15704</name>
</gene>
<dbReference type="SMART" id="SM00382">
    <property type="entry name" value="AAA"/>
    <property type="match status" value="1"/>
</dbReference>
<dbReference type="PANTHER" id="PTHR11638:SF93">
    <property type="entry name" value="MITOCHONDRIAL DISAGGREGASE"/>
    <property type="match status" value="1"/>
</dbReference>
<name>A0A0J7K5V1_LASNI</name>
<evidence type="ECO:0000313" key="7">
    <source>
        <dbReference type="Proteomes" id="UP000036403"/>
    </source>
</evidence>
<organism evidence="6 7">
    <name type="scientific">Lasius niger</name>
    <name type="common">Black garden ant</name>
    <dbReference type="NCBI Taxonomy" id="67767"/>
    <lineage>
        <taxon>Eukaryota</taxon>
        <taxon>Metazoa</taxon>
        <taxon>Ecdysozoa</taxon>
        <taxon>Arthropoda</taxon>
        <taxon>Hexapoda</taxon>
        <taxon>Insecta</taxon>
        <taxon>Pterygota</taxon>
        <taxon>Neoptera</taxon>
        <taxon>Endopterygota</taxon>
        <taxon>Hymenoptera</taxon>
        <taxon>Apocrita</taxon>
        <taxon>Aculeata</taxon>
        <taxon>Formicoidea</taxon>
        <taxon>Formicidae</taxon>
        <taxon>Formicinae</taxon>
        <taxon>Lasius</taxon>
        <taxon>Lasius</taxon>
    </lineage>
</organism>
<dbReference type="GO" id="GO:0003676">
    <property type="term" value="F:nucleic acid binding"/>
    <property type="evidence" value="ECO:0007669"/>
    <property type="project" value="InterPro"/>
</dbReference>
<dbReference type="PaxDb" id="67767-A0A0J7K5V1"/>
<feature type="repeat" description="ANK" evidence="3">
    <location>
        <begin position="387"/>
        <end position="419"/>
    </location>
</feature>
<dbReference type="PANTHER" id="PTHR11638">
    <property type="entry name" value="ATP-DEPENDENT CLP PROTEASE"/>
    <property type="match status" value="1"/>
</dbReference>
<dbReference type="GO" id="GO:0005739">
    <property type="term" value="C:mitochondrion"/>
    <property type="evidence" value="ECO:0007669"/>
    <property type="project" value="TreeGrafter"/>
</dbReference>
<keyword evidence="1" id="KW-0547">Nucleotide-binding</keyword>
<dbReference type="InterPro" id="IPR027417">
    <property type="entry name" value="P-loop_NTPase"/>
</dbReference>
<dbReference type="PROSITE" id="PS50088">
    <property type="entry name" value="ANK_REPEAT"/>
    <property type="match status" value="2"/>
</dbReference>
<dbReference type="Gene3D" id="3.30.420.10">
    <property type="entry name" value="Ribonuclease H-like superfamily/Ribonuclease H"/>
    <property type="match status" value="1"/>
</dbReference>
<proteinExistence type="predicted"/>
<dbReference type="InterPro" id="IPR003593">
    <property type="entry name" value="AAA+_ATPase"/>
</dbReference>
<dbReference type="Gene3D" id="1.25.40.20">
    <property type="entry name" value="Ankyrin repeat-containing domain"/>
    <property type="match status" value="2"/>
</dbReference>
<dbReference type="InterPro" id="IPR050130">
    <property type="entry name" value="ClpA_ClpB"/>
</dbReference>
<feature type="domain" description="AAA+ ATPase" evidence="5">
    <location>
        <begin position="495"/>
        <end position="639"/>
    </location>
</feature>
<dbReference type="PRINTS" id="PR00300">
    <property type="entry name" value="CLPPROTEASEA"/>
</dbReference>
<dbReference type="Pfam" id="PF00023">
    <property type="entry name" value="Ank"/>
    <property type="match status" value="2"/>
</dbReference>
<comment type="caution">
    <text evidence="6">The sequence shown here is derived from an EMBL/GenBank/DDBJ whole genome shotgun (WGS) entry which is preliminary data.</text>
</comment>
<dbReference type="OrthoDB" id="47330at2759"/>
<feature type="region of interest" description="Disordered" evidence="4">
    <location>
        <begin position="220"/>
        <end position="241"/>
    </location>
</feature>
<dbReference type="Proteomes" id="UP000036403">
    <property type="component" value="Unassembled WGS sequence"/>
</dbReference>
<dbReference type="STRING" id="67767.A0A0J7K5V1"/>
<dbReference type="Pfam" id="PF03184">
    <property type="entry name" value="DDE_1"/>
    <property type="match status" value="1"/>
</dbReference>
<dbReference type="SMART" id="SM00248">
    <property type="entry name" value="ANK"/>
    <property type="match status" value="2"/>
</dbReference>
<evidence type="ECO:0000256" key="3">
    <source>
        <dbReference type="PROSITE-ProRule" id="PRU00023"/>
    </source>
</evidence>
<dbReference type="GO" id="GO:0016887">
    <property type="term" value="F:ATP hydrolysis activity"/>
    <property type="evidence" value="ECO:0007669"/>
    <property type="project" value="InterPro"/>
</dbReference>
<dbReference type="EMBL" id="LBMM01013471">
    <property type="protein sequence ID" value="KMQ85624.1"/>
    <property type="molecule type" value="Genomic_DNA"/>
</dbReference>
<keyword evidence="3" id="KW-0040">ANK repeat</keyword>
<keyword evidence="2" id="KW-0067">ATP-binding</keyword>
<feature type="repeat" description="ANK" evidence="3">
    <location>
        <begin position="318"/>
        <end position="350"/>
    </location>
</feature>
<dbReference type="InterPro" id="IPR036397">
    <property type="entry name" value="RNaseH_sf"/>
</dbReference>
<dbReference type="Gene3D" id="3.40.50.300">
    <property type="entry name" value="P-loop containing nucleotide triphosphate hydrolases"/>
    <property type="match status" value="1"/>
</dbReference>
<protein>
    <submittedName>
        <fullName evidence="6">Caseinolytic peptidase b-like protein</fullName>
    </submittedName>
</protein>
<dbReference type="InterPro" id="IPR002110">
    <property type="entry name" value="Ankyrin_rpt"/>
</dbReference>
<reference evidence="6 7" key="1">
    <citation type="submission" date="2015-04" db="EMBL/GenBank/DDBJ databases">
        <title>Lasius niger genome sequencing.</title>
        <authorList>
            <person name="Konorov E.A."/>
            <person name="Nikitin M.A."/>
            <person name="Kirill M.V."/>
            <person name="Chang P."/>
        </authorList>
    </citation>
    <scope>NUCLEOTIDE SEQUENCE [LARGE SCALE GENOMIC DNA]</scope>
    <source>
        <tissue evidence="6">Whole</tissue>
    </source>
</reference>
<accession>A0A0J7K5V1</accession>
<keyword evidence="7" id="KW-1185">Reference proteome</keyword>
<dbReference type="InterPro" id="IPR003959">
    <property type="entry name" value="ATPase_AAA_core"/>
</dbReference>
<dbReference type="InterPro" id="IPR001270">
    <property type="entry name" value="ClpA/B"/>
</dbReference>
<sequence>MRQGLQRNARILAPKGQKQVGIATSGERGTTTTVVCAFSASGKYICSFFIFKKKRMNAQLLRGGNENMIAVVSESGWINENLFVDWLHNFISFAKPTKENPILLILDNHESHVSLDCYLLCRQSGIVLLSLPPHTSHRIQPLDLTYFGPLKSAYNRECDLYMAEHIGRRITQYEVVELFIKAFNRINNIEKAANGFRAAGIFPLDPTKFDDFFTTSTAQSETSFDNIQTPEDQPQDSLSRSVSLSDVVALPNLPQNTTKQTFRKKHSIIITSTPMKEVLEKKQQNKNKKEQTEITKNEKIETKTKKADGIDINTRHPLGWTALHTAAINQKVDVIKVLLHDGADVNAGDNFVNVYRTAMEMGLHSLDVLMKREEEFSDRLNNRATFQGFTALHYAVLADSKICVKALLDGGANPTVENEAGHRAVEYATEGEIKEMLIKHAIKYDEIVKEKEAEERRRFPLEQRLKQYIVGQEGPISIVASTIRRKENGWIDEEHPLVFLFLGSSGIGKTELAKQLAAYIHRDKRDSFIRLDMSEYQEKHEVAKLIGAPPGYVGHDDGGQLTKLLKKHPSAVVLFDEVDKAHPDVLTILLQLFDEGRLTDGKGKTIECKKAIFVMTSNLGSEEIAEYAMQLRAEAERLLNHRLNNTSDEDQEPERIEISRNFKDQV</sequence>